<dbReference type="OrthoDB" id="5418601at2759"/>
<sequence>RTNVTTPINGSEWPVPIPKDANLDLIRIEMLNQGSEYAWLDVLCLRQEGVGCGEHLRIEEWKLDVPTIGAVYTRAPNVVCYFNGLGRPLRLTLDDFESNRCWFRHAWTLQEITRDMIIGGETDDDGMEKQVRSMFNKRLDSLHELRLSALTPDRLVFEMQRRVSTNPVDKVVGLVYLLETESIPIYDPTQSPADAWEVLMDVMDPRFRIQLLFFYPAPGKGRMRWRPSWQQI</sequence>
<feature type="non-terminal residue" evidence="1">
    <location>
        <position position="232"/>
    </location>
</feature>
<feature type="non-terminal residue" evidence="1">
    <location>
        <position position="1"/>
    </location>
</feature>
<keyword evidence="2" id="KW-1185">Reference proteome</keyword>
<dbReference type="AlphaFoldDB" id="A0A2H3CUX7"/>
<dbReference type="Proteomes" id="UP000217790">
    <property type="component" value="Unassembled WGS sequence"/>
</dbReference>
<dbReference type="EMBL" id="KZ293756">
    <property type="protein sequence ID" value="PBK79933.1"/>
    <property type="molecule type" value="Genomic_DNA"/>
</dbReference>
<name>A0A2H3CUX7_ARMGA</name>
<evidence type="ECO:0008006" key="3">
    <source>
        <dbReference type="Google" id="ProtNLM"/>
    </source>
</evidence>
<reference evidence="2" key="1">
    <citation type="journal article" date="2017" name="Nat. Ecol. Evol.">
        <title>Genome expansion and lineage-specific genetic innovations in the forest pathogenic fungi Armillaria.</title>
        <authorList>
            <person name="Sipos G."/>
            <person name="Prasanna A.N."/>
            <person name="Walter M.C."/>
            <person name="O'Connor E."/>
            <person name="Balint B."/>
            <person name="Krizsan K."/>
            <person name="Kiss B."/>
            <person name="Hess J."/>
            <person name="Varga T."/>
            <person name="Slot J."/>
            <person name="Riley R."/>
            <person name="Boka B."/>
            <person name="Rigling D."/>
            <person name="Barry K."/>
            <person name="Lee J."/>
            <person name="Mihaltcheva S."/>
            <person name="LaButti K."/>
            <person name="Lipzen A."/>
            <person name="Waldron R."/>
            <person name="Moloney N.M."/>
            <person name="Sperisen C."/>
            <person name="Kredics L."/>
            <person name="Vagvoelgyi C."/>
            <person name="Patrignani A."/>
            <person name="Fitzpatrick D."/>
            <person name="Nagy I."/>
            <person name="Doyle S."/>
            <person name="Anderson J.B."/>
            <person name="Grigoriev I.V."/>
            <person name="Gueldener U."/>
            <person name="Muensterkoetter M."/>
            <person name="Nagy L.G."/>
        </authorList>
    </citation>
    <scope>NUCLEOTIDE SEQUENCE [LARGE SCALE GENOMIC DNA]</scope>
    <source>
        <strain evidence="2">Ar21-2</strain>
    </source>
</reference>
<proteinExistence type="predicted"/>
<protein>
    <recommendedName>
        <fullName evidence="3">Heterokaryon incompatibility domain-containing protein</fullName>
    </recommendedName>
</protein>
<accession>A0A2H3CUX7</accession>
<organism evidence="1 2">
    <name type="scientific">Armillaria gallica</name>
    <name type="common">Bulbous honey fungus</name>
    <name type="synonym">Armillaria bulbosa</name>
    <dbReference type="NCBI Taxonomy" id="47427"/>
    <lineage>
        <taxon>Eukaryota</taxon>
        <taxon>Fungi</taxon>
        <taxon>Dikarya</taxon>
        <taxon>Basidiomycota</taxon>
        <taxon>Agaricomycotina</taxon>
        <taxon>Agaricomycetes</taxon>
        <taxon>Agaricomycetidae</taxon>
        <taxon>Agaricales</taxon>
        <taxon>Marasmiineae</taxon>
        <taxon>Physalacriaceae</taxon>
        <taxon>Armillaria</taxon>
    </lineage>
</organism>
<evidence type="ECO:0000313" key="2">
    <source>
        <dbReference type="Proteomes" id="UP000217790"/>
    </source>
</evidence>
<gene>
    <name evidence="1" type="ORF">ARMGADRAFT_865002</name>
</gene>
<evidence type="ECO:0000313" key="1">
    <source>
        <dbReference type="EMBL" id="PBK79933.1"/>
    </source>
</evidence>
<dbReference type="InParanoid" id="A0A2H3CUX7"/>